<gene>
    <name evidence="1" type="ORF">ACJ72_03303</name>
</gene>
<organism evidence="1 2">
    <name type="scientific">Emergomyces africanus</name>
    <dbReference type="NCBI Taxonomy" id="1955775"/>
    <lineage>
        <taxon>Eukaryota</taxon>
        <taxon>Fungi</taxon>
        <taxon>Dikarya</taxon>
        <taxon>Ascomycota</taxon>
        <taxon>Pezizomycotina</taxon>
        <taxon>Eurotiomycetes</taxon>
        <taxon>Eurotiomycetidae</taxon>
        <taxon>Onygenales</taxon>
        <taxon>Ajellomycetaceae</taxon>
        <taxon>Emergomyces</taxon>
    </lineage>
</organism>
<protein>
    <submittedName>
        <fullName evidence="1">Uncharacterized protein</fullName>
    </submittedName>
</protein>
<name>A0A1B7P017_9EURO</name>
<proteinExistence type="predicted"/>
<evidence type="ECO:0000313" key="2">
    <source>
        <dbReference type="Proteomes" id="UP000091918"/>
    </source>
</evidence>
<dbReference type="AlphaFoldDB" id="A0A1B7P017"/>
<keyword evidence="2" id="KW-1185">Reference proteome</keyword>
<comment type="caution">
    <text evidence="1">The sequence shown here is derived from an EMBL/GenBank/DDBJ whole genome shotgun (WGS) entry which is preliminary data.</text>
</comment>
<accession>A0A1B7P017</accession>
<reference evidence="1 2" key="1">
    <citation type="submission" date="2015-07" db="EMBL/GenBank/DDBJ databases">
        <title>Emmonsia species relationships and genome sequence.</title>
        <authorList>
            <person name="Cuomo C.A."/>
            <person name="Schwartz I.S."/>
            <person name="Kenyon C."/>
            <person name="de Hoog G.S."/>
            <person name="Govender N.P."/>
            <person name="Botha A."/>
            <person name="Moreno L."/>
            <person name="de Vries M."/>
            <person name="Munoz J.F."/>
            <person name="Stielow J.B."/>
        </authorList>
    </citation>
    <scope>NUCLEOTIDE SEQUENCE [LARGE SCALE GENOMIC DNA]</scope>
    <source>
        <strain evidence="1 2">CBS 136260</strain>
    </source>
</reference>
<dbReference type="Proteomes" id="UP000091918">
    <property type="component" value="Unassembled WGS sequence"/>
</dbReference>
<evidence type="ECO:0000313" key="1">
    <source>
        <dbReference type="EMBL" id="OAX82344.1"/>
    </source>
</evidence>
<sequence>MSEVSDQTPSVIDISMMSLQMNNIRPLRNRNYEIERLDMRYELITAHYSPEKRTTSRQRRIYDRYNTDLFQTSLLAYLSFYEEVPIPFKTLTRLYQFTAWQLRTGFHNNWEPKPVSLSETTRILTQWEQGIKHLHRQTKMELGDIITTTAVVRLDLAA</sequence>
<dbReference type="EMBL" id="LGUA01000318">
    <property type="protein sequence ID" value="OAX82344.1"/>
    <property type="molecule type" value="Genomic_DNA"/>
</dbReference>